<feature type="signal peptide" evidence="1">
    <location>
        <begin position="1"/>
        <end position="28"/>
    </location>
</feature>
<proteinExistence type="predicted"/>
<gene>
    <name evidence="2" type="ORF">HLH34_08515</name>
</gene>
<feature type="chain" id="PRO_5031455476" description="DUF4412 domain-containing protein" evidence="1">
    <location>
        <begin position="29"/>
        <end position="237"/>
    </location>
</feature>
<reference evidence="2 3" key="1">
    <citation type="submission" date="2020-04" db="EMBL/GenBank/DDBJ databases">
        <title>Description of novel Gluconacetobacter.</title>
        <authorList>
            <person name="Sombolestani A."/>
        </authorList>
    </citation>
    <scope>NUCLEOTIDE SEQUENCE [LARGE SCALE GENOMIC DNA]</scope>
    <source>
        <strain evidence="2 3">LMG 21311</strain>
    </source>
</reference>
<evidence type="ECO:0000313" key="3">
    <source>
        <dbReference type="Proteomes" id="UP000555756"/>
    </source>
</evidence>
<organism evidence="2 3">
    <name type="scientific">Gluconacetobacter azotocaptans</name>
    <dbReference type="NCBI Taxonomy" id="142834"/>
    <lineage>
        <taxon>Bacteria</taxon>
        <taxon>Pseudomonadati</taxon>
        <taxon>Pseudomonadota</taxon>
        <taxon>Alphaproteobacteria</taxon>
        <taxon>Acetobacterales</taxon>
        <taxon>Acetobacteraceae</taxon>
        <taxon>Gluconacetobacter</taxon>
    </lineage>
</organism>
<dbReference type="RefSeq" id="WP_183119145.1">
    <property type="nucleotide sequence ID" value="NZ_JABEQF010000005.1"/>
</dbReference>
<dbReference type="AlphaFoldDB" id="A0A7W4JSF0"/>
<evidence type="ECO:0000313" key="2">
    <source>
        <dbReference type="EMBL" id="MBB2190012.1"/>
    </source>
</evidence>
<comment type="caution">
    <text evidence="2">The sequence shown here is derived from an EMBL/GenBank/DDBJ whole genome shotgun (WGS) entry which is preliminary data.</text>
</comment>
<keyword evidence="1" id="KW-0732">Signal</keyword>
<accession>A0A7W4JSF0</accession>
<dbReference type="EMBL" id="JABEQF010000005">
    <property type="protein sequence ID" value="MBB2190012.1"/>
    <property type="molecule type" value="Genomic_DNA"/>
</dbReference>
<evidence type="ECO:0000256" key="1">
    <source>
        <dbReference type="SAM" id="SignalP"/>
    </source>
</evidence>
<evidence type="ECO:0008006" key="4">
    <source>
        <dbReference type="Google" id="ProtNLM"/>
    </source>
</evidence>
<name>A0A7W4JSF0_9PROT</name>
<dbReference type="Proteomes" id="UP000555756">
    <property type="component" value="Unassembled WGS sequence"/>
</dbReference>
<keyword evidence="3" id="KW-1185">Reference proteome</keyword>
<protein>
    <recommendedName>
        <fullName evidence="4">DUF4412 domain-containing protein</fullName>
    </recommendedName>
</protein>
<sequence length="237" mass="24569">MTVPSTGRRRPISGLAIATLAISGLAFAAATGGVVLPAHAQGVGDNVAAHPPLAPTRDVQVEYSVQPEGAPSPKTVQAWFTANGGMMRLDSPEGVGSTILNRAARQVTIVLNKQKVYTKLDAKYGIRNPFLLDLSMQFTRKGAAQVAGVPCTEWGVASGRGSATACVTDDGVILREDGVDGDGMKGRLEATKVVYGPIASTIFEPPADYQQVTRRRVAPSPAIGGQAVTGGMARSGE</sequence>